<organism evidence="2 3">
    <name type="scientific">Paenibacillus roseopurpureus</name>
    <dbReference type="NCBI Taxonomy" id="2918901"/>
    <lineage>
        <taxon>Bacteria</taxon>
        <taxon>Bacillati</taxon>
        <taxon>Bacillota</taxon>
        <taxon>Bacilli</taxon>
        <taxon>Bacillales</taxon>
        <taxon>Paenibacillaceae</taxon>
        <taxon>Paenibacillus</taxon>
    </lineage>
</organism>
<dbReference type="SUPFAM" id="SSF51695">
    <property type="entry name" value="PLC-like phosphodiesterases"/>
    <property type="match status" value="1"/>
</dbReference>
<feature type="domain" description="GP-PDE" evidence="1">
    <location>
        <begin position="8"/>
        <end position="242"/>
    </location>
</feature>
<dbReference type="AlphaFoldDB" id="A0AA96LQ38"/>
<keyword evidence="3" id="KW-1185">Reference proteome</keyword>
<dbReference type="InterPro" id="IPR017946">
    <property type="entry name" value="PLC-like_Pdiesterase_TIM-brl"/>
</dbReference>
<dbReference type="Pfam" id="PF03009">
    <property type="entry name" value="GDPD"/>
    <property type="match status" value="1"/>
</dbReference>
<reference evidence="2" key="1">
    <citation type="submission" date="2022-02" db="EMBL/GenBank/DDBJ databases">
        <title>Paenibacillus sp. MBLB1832 Whole Genome Shotgun Sequencing.</title>
        <authorList>
            <person name="Hwang C.Y."/>
            <person name="Cho E.-S."/>
            <person name="Seo M.-J."/>
        </authorList>
    </citation>
    <scope>NUCLEOTIDE SEQUENCE</scope>
    <source>
        <strain evidence="2">MBLB1832</strain>
    </source>
</reference>
<dbReference type="GO" id="GO:0008081">
    <property type="term" value="F:phosphoric diester hydrolase activity"/>
    <property type="evidence" value="ECO:0007669"/>
    <property type="project" value="InterPro"/>
</dbReference>
<dbReference type="PANTHER" id="PTHR46211">
    <property type="entry name" value="GLYCEROPHOSPHORYL DIESTER PHOSPHODIESTERASE"/>
    <property type="match status" value="1"/>
</dbReference>
<proteinExistence type="predicted"/>
<dbReference type="CDD" id="cd08563">
    <property type="entry name" value="GDPD_TtGDE_like"/>
    <property type="match status" value="1"/>
</dbReference>
<dbReference type="EMBL" id="CP130319">
    <property type="protein sequence ID" value="WNR45915.1"/>
    <property type="molecule type" value="Genomic_DNA"/>
</dbReference>
<sequence>MNGMISKPMVIGHRGAAGEAPENTMASFALALAQGAQGIELDVHVTRDGEMVVCHDETLDRTTTGAGLICGHDWSYIQSLDAGSWYGNSYKGERVPLLREVFDLCPPGFLINVEVKRSYEGRMERALLALLRGCHRWGDIVVSSFDHKVVQRLKAAEPRINAGLLYAANLIDHAGYAHQVGDMFSLHPHHECIEKEDVAAASAAGLAVYPYTVNEISEYAHMIQAGVTGIITDYPGRLRAYLQT</sequence>
<protein>
    <submittedName>
        <fullName evidence="2">Glycerophosphodiester phosphodiesterase</fullName>
    </submittedName>
</protein>
<dbReference type="Proteomes" id="UP001304650">
    <property type="component" value="Chromosome"/>
</dbReference>
<evidence type="ECO:0000259" key="1">
    <source>
        <dbReference type="PROSITE" id="PS51704"/>
    </source>
</evidence>
<evidence type="ECO:0000313" key="2">
    <source>
        <dbReference type="EMBL" id="WNR45915.1"/>
    </source>
</evidence>
<dbReference type="PROSITE" id="PS51704">
    <property type="entry name" value="GP_PDE"/>
    <property type="match status" value="1"/>
</dbReference>
<evidence type="ECO:0000313" key="3">
    <source>
        <dbReference type="Proteomes" id="UP001304650"/>
    </source>
</evidence>
<dbReference type="PANTHER" id="PTHR46211:SF14">
    <property type="entry name" value="GLYCEROPHOSPHODIESTER PHOSPHODIESTERASE"/>
    <property type="match status" value="1"/>
</dbReference>
<dbReference type="Gene3D" id="3.20.20.190">
    <property type="entry name" value="Phosphatidylinositol (PI) phosphodiesterase"/>
    <property type="match status" value="1"/>
</dbReference>
<dbReference type="RefSeq" id="WP_314803075.1">
    <property type="nucleotide sequence ID" value="NZ_CP130319.1"/>
</dbReference>
<dbReference type="KEGG" id="proo:MJB10_07395"/>
<dbReference type="InterPro" id="IPR030395">
    <property type="entry name" value="GP_PDE_dom"/>
</dbReference>
<dbReference type="GO" id="GO:0006629">
    <property type="term" value="P:lipid metabolic process"/>
    <property type="evidence" value="ECO:0007669"/>
    <property type="project" value="InterPro"/>
</dbReference>
<gene>
    <name evidence="2" type="ORF">MJB10_07395</name>
</gene>
<name>A0AA96LQ38_9BACL</name>
<accession>A0AA96LQ38</accession>